<keyword evidence="8" id="KW-0804">Transcription</keyword>
<evidence type="ECO:0000256" key="10">
    <source>
        <dbReference type="SAM" id="MobiDB-lite"/>
    </source>
</evidence>
<evidence type="ECO:0000256" key="3">
    <source>
        <dbReference type="ARBA" id="ARBA00022515"/>
    </source>
</evidence>
<dbReference type="InterPro" id="IPR002755">
    <property type="entry name" value="DNA_primase_S"/>
</dbReference>
<protein>
    <recommendedName>
        <fullName evidence="9">DNA primase</fullName>
        <ecNumber evidence="9">2.7.7.-</ecNumber>
    </recommendedName>
</protein>
<keyword evidence="5" id="KW-0548">Nucleotidyltransferase</keyword>
<dbReference type="GO" id="GO:0005658">
    <property type="term" value="C:alpha DNA polymerase:primase complex"/>
    <property type="evidence" value="ECO:0007669"/>
    <property type="project" value="UniProtKB-ARBA"/>
</dbReference>
<dbReference type="CDD" id="cd04860">
    <property type="entry name" value="AE_Prim_S"/>
    <property type="match status" value="1"/>
</dbReference>
<dbReference type="PANTHER" id="PTHR10536">
    <property type="entry name" value="DNA PRIMASE SMALL SUBUNIT"/>
    <property type="match status" value="1"/>
</dbReference>
<sequence length="412" mass="47216">MVRDDEQVDSMEIDEKKQQQLEAPTAVPEGFNTDYLRVYYGKLFPYGDFFKWLCYGNDGKHPGCDQSYVGRREFSFTLENDIYLRFQSFDSATELESSIKEKCPFKIDIGPVYSVDPSKRHAYAQSGNNVFVPVERELIFDIDISDYDDVRYCCSGADVCLDCWPLMTIAIKILNTSLRDDFGFSHILWVYSGRRGVHCWVCDSRARKLSNEQRAAIADYFRVYKGGENALKKVSLAGPVLHPFLAQSYMDVLKTFFEDRLLLSQQLFSSEERCQKILDLILMKGLRRCVEEIVFSYTYPRLDMEVSKHMNHLLKAPFCIHPKTGRVCVPIDPSNCDDFDPAAVPTLSQLLGELNATGFQSDSDNSLERTSLGKSISFFRTSFLHPLLKACKEELESAYNAKLQQSKNSLNW</sequence>
<evidence type="ECO:0000256" key="9">
    <source>
        <dbReference type="RuleBase" id="RU003514"/>
    </source>
</evidence>
<evidence type="ECO:0000256" key="7">
    <source>
        <dbReference type="ARBA" id="ARBA00022723"/>
    </source>
</evidence>
<keyword evidence="7" id="KW-0479">Metal-binding</keyword>
<evidence type="ECO:0000256" key="8">
    <source>
        <dbReference type="ARBA" id="ARBA00023163"/>
    </source>
</evidence>
<dbReference type="EMBL" id="CAJGYO010000017">
    <property type="protein sequence ID" value="CAD6334080.1"/>
    <property type="molecule type" value="Genomic_DNA"/>
</dbReference>
<keyword evidence="4 9" id="KW-0808">Transferase</keyword>
<dbReference type="SUPFAM" id="SSF56747">
    <property type="entry name" value="Prim-pol domain"/>
    <property type="match status" value="1"/>
</dbReference>
<dbReference type="GO" id="GO:0006269">
    <property type="term" value="P:DNA replication, synthesis of primer"/>
    <property type="evidence" value="ECO:0007669"/>
    <property type="project" value="UniProtKB-KW"/>
</dbReference>
<feature type="region of interest" description="Disordered" evidence="10">
    <location>
        <begin position="1"/>
        <end position="22"/>
    </location>
</feature>
<evidence type="ECO:0000256" key="4">
    <source>
        <dbReference type="ARBA" id="ARBA00022679"/>
    </source>
</evidence>
<gene>
    <name evidence="11" type="ORF">NCGR_LOCUS58178</name>
</gene>
<evidence type="ECO:0000313" key="11">
    <source>
        <dbReference type="EMBL" id="CAD6334080.1"/>
    </source>
</evidence>
<keyword evidence="12" id="KW-1185">Reference proteome</keyword>
<keyword evidence="6 9" id="KW-0235">DNA replication</keyword>
<dbReference type="Gene3D" id="3.90.920.10">
    <property type="entry name" value="DNA primase, PRIM domain"/>
    <property type="match status" value="2"/>
</dbReference>
<dbReference type="EC" id="2.7.7.-" evidence="9"/>
<proteinExistence type="inferred from homology"/>
<dbReference type="NCBIfam" id="TIGR00335">
    <property type="entry name" value="primase_sml"/>
    <property type="match status" value="1"/>
</dbReference>
<evidence type="ECO:0000256" key="6">
    <source>
        <dbReference type="ARBA" id="ARBA00022705"/>
    </source>
</evidence>
<keyword evidence="2 9" id="KW-0240">DNA-directed RNA polymerase</keyword>
<keyword evidence="3 9" id="KW-0639">Primosome</keyword>
<feature type="compositionally biased region" description="Acidic residues" evidence="10">
    <location>
        <begin position="1"/>
        <end position="12"/>
    </location>
</feature>
<name>A0A811RYB1_9POAL</name>
<reference evidence="11" key="1">
    <citation type="submission" date="2020-10" db="EMBL/GenBank/DDBJ databases">
        <authorList>
            <person name="Han B."/>
            <person name="Lu T."/>
            <person name="Zhao Q."/>
            <person name="Huang X."/>
            <person name="Zhao Y."/>
        </authorList>
    </citation>
    <scope>NUCLEOTIDE SEQUENCE</scope>
</reference>
<comment type="caution">
    <text evidence="11">The sequence shown here is derived from an EMBL/GenBank/DDBJ whole genome shotgun (WGS) entry which is preliminary data.</text>
</comment>
<evidence type="ECO:0000256" key="5">
    <source>
        <dbReference type="ARBA" id="ARBA00022695"/>
    </source>
</evidence>
<dbReference type="Pfam" id="PF01896">
    <property type="entry name" value="DNA_primase_S"/>
    <property type="match status" value="1"/>
</dbReference>
<dbReference type="Proteomes" id="UP000604825">
    <property type="component" value="Unassembled WGS sequence"/>
</dbReference>
<organism evidence="11 12">
    <name type="scientific">Miscanthus lutarioriparius</name>
    <dbReference type="NCBI Taxonomy" id="422564"/>
    <lineage>
        <taxon>Eukaryota</taxon>
        <taxon>Viridiplantae</taxon>
        <taxon>Streptophyta</taxon>
        <taxon>Embryophyta</taxon>
        <taxon>Tracheophyta</taxon>
        <taxon>Spermatophyta</taxon>
        <taxon>Magnoliopsida</taxon>
        <taxon>Liliopsida</taxon>
        <taxon>Poales</taxon>
        <taxon>Poaceae</taxon>
        <taxon>PACMAD clade</taxon>
        <taxon>Panicoideae</taxon>
        <taxon>Andropogonodae</taxon>
        <taxon>Andropogoneae</taxon>
        <taxon>Saccharinae</taxon>
        <taxon>Miscanthus</taxon>
    </lineage>
</organism>
<evidence type="ECO:0000313" key="12">
    <source>
        <dbReference type="Proteomes" id="UP000604825"/>
    </source>
</evidence>
<dbReference type="GO" id="GO:0046872">
    <property type="term" value="F:metal ion binding"/>
    <property type="evidence" value="ECO:0007669"/>
    <property type="project" value="UniProtKB-KW"/>
</dbReference>
<evidence type="ECO:0000256" key="2">
    <source>
        <dbReference type="ARBA" id="ARBA00022478"/>
    </source>
</evidence>
<evidence type="ECO:0000256" key="1">
    <source>
        <dbReference type="ARBA" id="ARBA00009762"/>
    </source>
</evidence>
<dbReference type="AlphaFoldDB" id="A0A811RYB1"/>
<comment type="similarity">
    <text evidence="1 9">Belongs to the eukaryotic-type primase small subunit family.</text>
</comment>
<dbReference type="InterPro" id="IPR014052">
    <property type="entry name" value="DNA_primase_ssu_euk/arc"/>
</dbReference>
<accession>A0A811RYB1</accession>
<dbReference type="OrthoDB" id="19606at2759"/>
<dbReference type="GO" id="GO:0003899">
    <property type="term" value="F:DNA-directed RNA polymerase activity"/>
    <property type="evidence" value="ECO:0007669"/>
    <property type="project" value="InterPro"/>
</dbReference>